<dbReference type="SMART" id="SM00507">
    <property type="entry name" value="HNHc"/>
    <property type="match status" value="1"/>
</dbReference>
<dbReference type="InterPro" id="IPR003615">
    <property type="entry name" value="HNH_nuc"/>
</dbReference>
<keyword evidence="2" id="KW-0540">Nuclease</keyword>
<evidence type="ECO:0000259" key="1">
    <source>
        <dbReference type="SMART" id="SM00507"/>
    </source>
</evidence>
<dbReference type="PANTHER" id="PTHR33877">
    <property type="entry name" value="SLL1193 PROTEIN"/>
    <property type="match status" value="1"/>
</dbReference>
<keyword evidence="3" id="KW-1185">Reference proteome</keyword>
<organism evidence="2 3">
    <name type="scientific">Candidatus Viridilinea mediisalina</name>
    <dbReference type="NCBI Taxonomy" id="2024553"/>
    <lineage>
        <taxon>Bacteria</taxon>
        <taxon>Bacillati</taxon>
        <taxon>Chloroflexota</taxon>
        <taxon>Chloroflexia</taxon>
        <taxon>Chloroflexales</taxon>
        <taxon>Chloroflexineae</taxon>
        <taxon>Oscillochloridaceae</taxon>
        <taxon>Candidatus Viridilinea</taxon>
    </lineage>
</organism>
<reference evidence="3" key="1">
    <citation type="submission" date="2017-08" db="EMBL/GenBank/DDBJ databases">
        <authorList>
            <person name="Grouzdev D.S."/>
            <person name="Gaisin V.A."/>
            <person name="Rysina M.S."/>
            <person name="Gorlenko V.M."/>
        </authorList>
    </citation>
    <scope>NUCLEOTIDE SEQUENCE [LARGE SCALE GENOMIC DNA]</scope>
    <source>
        <strain evidence="3">Kir15-3F</strain>
    </source>
</reference>
<evidence type="ECO:0000313" key="3">
    <source>
        <dbReference type="Proteomes" id="UP000220527"/>
    </source>
</evidence>
<dbReference type="GO" id="GO:0008270">
    <property type="term" value="F:zinc ion binding"/>
    <property type="evidence" value="ECO:0007669"/>
    <property type="project" value="InterPro"/>
</dbReference>
<dbReference type="CDD" id="cd00085">
    <property type="entry name" value="HNHc"/>
    <property type="match status" value="1"/>
</dbReference>
<dbReference type="OrthoDB" id="147034at2"/>
<gene>
    <name evidence="2" type="ORF">CJ255_07660</name>
</gene>
<name>A0A2A6RLF5_9CHLR</name>
<feature type="domain" description="HNH nuclease" evidence="1">
    <location>
        <begin position="10"/>
        <end position="65"/>
    </location>
</feature>
<dbReference type="InterPro" id="IPR052892">
    <property type="entry name" value="NA-targeting_endonuclease"/>
</dbReference>
<dbReference type="PANTHER" id="PTHR33877:SF1">
    <property type="entry name" value="TYPE IV METHYL-DIRECTED RESTRICTION ENZYME ECOKMCRA"/>
    <property type="match status" value="1"/>
</dbReference>
<dbReference type="EMBL" id="NQWI01000024">
    <property type="protein sequence ID" value="PDW03688.1"/>
    <property type="molecule type" value="Genomic_DNA"/>
</dbReference>
<sequence length="145" mass="16273">MVKSPRISEIVRRQVAARAGERCEYCLSPAHYATQRFSIEHIIPRAKGGTQSLDNLALACQGCNNYKYDRVEAVDALSGELVPLYNPRRDHWHEHFAWSADGLLIIGLTPTGRVTVDTLDLNRSGVVNLRTLINAFYAHPPNMDE</sequence>
<dbReference type="Gene3D" id="1.10.30.50">
    <property type="match status" value="1"/>
</dbReference>
<dbReference type="AlphaFoldDB" id="A0A2A6RLF5"/>
<proteinExistence type="predicted"/>
<keyword evidence="2" id="KW-0378">Hydrolase</keyword>
<dbReference type="InterPro" id="IPR002711">
    <property type="entry name" value="HNH"/>
</dbReference>
<dbReference type="RefSeq" id="WP_097643496.1">
    <property type="nucleotide sequence ID" value="NZ_NQWI01000024.1"/>
</dbReference>
<comment type="caution">
    <text evidence="2">The sequence shown here is derived from an EMBL/GenBank/DDBJ whole genome shotgun (WGS) entry which is preliminary data.</text>
</comment>
<dbReference type="Pfam" id="PF01844">
    <property type="entry name" value="HNH"/>
    <property type="match status" value="1"/>
</dbReference>
<dbReference type="GO" id="GO:0003676">
    <property type="term" value="F:nucleic acid binding"/>
    <property type="evidence" value="ECO:0007669"/>
    <property type="project" value="InterPro"/>
</dbReference>
<protein>
    <submittedName>
        <fullName evidence="2">HNH endonuclease</fullName>
    </submittedName>
</protein>
<accession>A0A2A6RLF5</accession>
<dbReference type="GO" id="GO:0004519">
    <property type="term" value="F:endonuclease activity"/>
    <property type="evidence" value="ECO:0007669"/>
    <property type="project" value="UniProtKB-KW"/>
</dbReference>
<evidence type="ECO:0000313" key="2">
    <source>
        <dbReference type="EMBL" id="PDW03688.1"/>
    </source>
</evidence>
<dbReference type="Proteomes" id="UP000220527">
    <property type="component" value="Unassembled WGS sequence"/>
</dbReference>
<keyword evidence="2" id="KW-0255">Endonuclease</keyword>